<dbReference type="Proteomes" id="UP001234202">
    <property type="component" value="Unassembled WGS sequence"/>
</dbReference>
<keyword evidence="2" id="KW-1185">Reference proteome</keyword>
<evidence type="ECO:0000313" key="2">
    <source>
        <dbReference type="Proteomes" id="UP001234202"/>
    </source>
</evidence>
<accession>A0ACC2XSD9</accession>
<protein>
    <submittedName>
        <fullName evidence="1">Uncharacterized protein</fullName>
    </submittedName>
</protein>
<sequence>MACLSSRYIGDLRWGVSTEMAAPIGIQLLELCKSLLQNEAADREDLEVVQATFNLAVYLGDVSEPLPVDDAYITEAQGVQPWPEENPSVMAGFVASIRLHVILERAVTRINDVSREDGPRTSFLKMALATNQPSSHLYDEITLTEQFASGLPGDWAFTPLTITQEDNVHFFRKTRAFTLQHFIRLLVARHRFLTLLSGSSGSTPTAQESTEEQIVLEQPLSASSERTQQSSQTVAFAYLVHTQ</sequence>
<comment type="caution">
    <text evidence="1">The sequence shown here is derived from an EMBL/GenBank/DDBJ whole genome shotgun (WGS) entry which is preliminary data.</text>
</comment>
<reference evidence="1" key="1">
    <citation type="submission" date="2023-04" db="EMBL/GenBank/DDBJ databases">
        <title>Draft Genome sequencing of Naganishia species isolated from polar environments using Oxford Nanopore Technology.</title>
        <authorList>
            <person name="Leo P."/>
            <person name="Venkateswaran K."/>
        </authorList>
    </citation>
    <scope>NUCLEOTIDE SEQUENCE</scope>
    <source>
        <strain evidence="1">DBVPG 5303</strain>
    </source>
</reference>
<gene>
    <name evidence="1" type="ORF">QFC24_001154</name>
</gene>
<name>A0ACC2XSD9_9TREE</name>
<proteinExistence type="predicted"/>
<evidence type="ECO:0000313" key="1">
    <source>
        <dbReference type="EMBL" id="KAJ9126923.1"/>
    </source>
</evidence>
<organism evidence="1 2">
    <name type="scientific">Naganishia onofrii</name>
    <dbReference type="NCBI Taxonomy" id="1851511"/>
    <lineage>
        <taxon>Eukaryota</taxon>
        <taxon>Fungi</taxon>
        <taxon>Dikarya</taxon>
        <taxon>Basidiomycota</taxon>
        <taxon>Agaricomycotina</taxon>
        <taxon>Tremellomycetes</taxon>
        <taxon>Filobasidiales</taxon>
        <taxon>Filobasidiaceae</taxon>
        <taxon>Naganishia</taxon>
    </lineage>
</organism>
<dbReference type="EMBL" id="JASBWV010000003">
    <property type="protein sequence ID" value="KAJ9126923.1"/>
    <property type="molecule type" value="Genomic_DNA"/>
</dbReference>